<evidence type="ECO:0000256" key="7">
    <source>
        <dbReference type="SAM" id="MobiDB-lite"/>
    </source>
</evidence>
<dbReference type="SUPFAM" id="SSF46565">
    <property type="entry name" value="Chaperone J-domain"/>
    <property type="match status" value="1"/>
</dbReference>
<dbReference type="Proteomes" id="UP000783686">
    <property type="component" value="Unassembled WGS sequence"/>
</dbReference>
<dbReference type="PROSITE" id="PS00636">
    <property type="entry name" value="DNAJ_1"/>
    <property type="match status" value="1"/>
</dbReference>
<dbReference type="GO" id="GO:0006457">
    <property type="term" value="P:protein folding"/>
    <property type="evidence" value="ECO:0007669"/>
    <property type="project" value="InterPro"/>
</dbReference>
<evidence type="ECO:0000259" key="9">
    <source>
        <dbReference type="PROSITE" id="PS51188"/>
    </source>
</evidence>
<dbReference type="PROSITE" id="PS51188">
    <property type="entry name" value="ZF_CR"/>
    <property type="match status" value="1"/>
</dbReference>
<dbReference type="SMART" id="SM00271">
    <property type="entry name" value="DnaJ"/>
    <property type="match status" value="1"/>
</dbReference>
<feature type="compositionally biased region" description="Basic and acidic residues" evidence="7">
    <location>
        <begin position="365"/>
        <end position="393"/>
    </location>
</feature>
<dbReference type="PANTHER" id="PTHR44145">
    <property type="entry name" value="DNAJ HOMOLOG SUBFAMILY A MEMBER 3, MITOCHONDRIAL"/>
    <property type="match status" value="1"/>
</dbReference>
<evidence type="ECO:0000256" key="3">
    <source>
        <dbReference type="ARBA" id="ARBA00022771"/>
    </source>
</evidence>
<dbReference type="HAMAP" id="MF_01152">
    <property type="entry name" value="DnaJ"/>
    <property type="match status" value="1"/>
</dbReference>
<dbReference type="Gene3D" id="2.10.230.10">
    <property type="entry name" value="Heat shock protein DnaJ, cysteine-rich domain"/>
    <property type="match status" value="1"/>
</dbReference>
<dbReference type="GO" id="GO:0051082">
    <property type="term" value="F:unfolded protein binding"/>
    <property type="evidence" value="ECO:0007669"/>
    <property type="project" value="InterPro"/>
</dbReference>
<dbReference type="Pfam" id="PF00226">
    <property type="entry name" value="DnaJ"/>
    <property type="match status" value="1"/>
</dbReference>
<organism evidence="10 11">
    <name type="scientific">Bursaphelenchus okinawaensis</name>
    <dbReference type="NCBI Taxonomy" id="465554"/>
    <lineage>
        <taxon>Eukaryota</taxon>
        <taxon>Metazoa</taxon>
        <taxon>Ecdysozoa</taxon>
        <taxon>Nematoda</taxon>
        <taxon>Chromadorea</taxon>
        <taxon>Rhabditida</taxon>
        <taxon>Tylenchina</taxon>
        <taxon>Tylenchomorpha</taxon>
        <taxon>Aphelenchoidea</taxon>
        <taxon>Aphelenchoididae</taxon>
        <taxon>Bursaphelenchus</taxon>
    </lineage>
</organism>
<dbReference type="InterPro" id="IPR051938">
    <property type="entry name" value="Apopto_cytoskel_mod"/>
</dbReference>
<dbReference type="SUPFAM" id="SSF49493">
    <property type="entry name" value="HSP40/DnaJ peptide-binding domain"/>
    <property type="match status" value="2"/>
</dbReference>
<evidence type="ECO:0000313" key="11">
    <source>
        <dbReference type="Proteomes" id="UP000614601"/>
    </source>
</evidence>
<feature type="region of interest" description="Disordered" evidence="7">
    <location>
        <begin position="89"/>
        <end position="108"/>
    </location>
</feature>
<dbReference type="AlphaFoldDB" id="A0A811KE93"/>
<evidence type="ECO:0000256" key="1">
    <source>
        <dbReference type="ARBA" id="ARBA00022723"/>
    </source>
</evidence>
<reference evidence="10" key="1">
    <citation type="submission" date="2020-09" db="EMBL/GenBank/DDBJ databases">
        <authorList>
            <person name="Kikuchi T."/>
        </authorList>
    </citation>
    <scope>NUCLEOTIDE SEQUENCE</scope>
    <source>
        <strain evidence="10">SH1</strain>
    </source>
</reference>
<dbReference type="InterPro" id="IPR012724">
    <property type="entry name" value="DnaJ"/>
</dbReference>
<dbReference type="GO" id="GO:0005739">
    <property type="term" value="C:mitochondrion"/>
    <property type="evidence" value="ECO:0007669"/>
    <property type="project" value="TreeGrafter"/>
</dbReference>
<dbReference type="Gene3D" id="2.60.260.20">
    <property type="entry name" value="Urease metallochaperone UreE, N-terminal domain"/>
    <property type="match status" value="2"/>
</dbReference>
<protein>
    <submittedName>
        <fullName evidence="10">Uncharacterized protein</fullName>
    </submittedName>
</protein>
<comment type="caution">
    <text evidence="10">The sequence shown here is derived from an EMBL/GenBank/DDBJ whole genome shotgun (WGS) entry which is preliminary data.</text>
</comment>
<dbReference type="GO" id="GO:0005524">
    <property type="term" value="F:ATP binding"/>
    <property type="evidence" value="ECO:0007669"/>
    <property type="project" value="InterPro"/>
</dbReference>
<evidence type="ECO:0000313" key="10">
    <source>
        <dbReference type="EMBL" id="CAD5213189.1"/>
    </source>
</evidence>
<dbReference type="InterPro" id="IPR001305">
    <property type="entry name" value="HSP_DnaJ_Cys-rich_dom"/>
</dbReference>
<dbReference type="Pfam" id="PF01556">
    <property type="entry name" value="DnaJ_C"/>
    <property type="match status" value="1"/>
</dbReference>
<keyword evidence="1 6" id="KW-0479">Metal-binding</keyword>
<dbReference type="SUPFAM" id="SSF57938">
    <property type="entry name" value="DnaJ/Hsp40 cysteine-rich domain"/>
    <property type="match status" value="1"/>
</dbReference>
<dbReference type="OrthoDB" id="10256793at2759"/>
<dbReference type="Pfam" id="PF00684">
    <property type="entry name" value="DnaJ_CXXCXGXG"/>
    <property type="match status" value="1"/>
</dbReference>
<name>A0A811KE93_9BILA</name>
<dbReference type="InterPro" id="IPR008971">
    <property type="entry name" value="HSP40/DnaJ_pept-bd"/>
</dbReference>
<evidence type="ECO:0000259" key="8">
    <source>
        <dbReference type="PROSITE" id="PS50076"/>
    </source>
</evidence>
<keyword evidence="11" id="KW-1185">Reference proteome</keyword>
<evidence type="ECO:0000256" key="2">
    <source>
        <dbReference type="ARBA" id="ARBA00022737"/>
    </source>
</evidence>
<dbReference type="GO" id="GO:0007005">
    <property type="term" value="P:mitochondrion organization"/>
    <property type="evidence" value="ECO:0007669"/>
    <property type="project" value="TreeGrafter"/>
</dbReference>
<evidence type="ECO:0000256" key="6">
    <source>
        <dbReference type="PROSITE-ProRule" id="PRU00546"/>
    </source>
</evidence>
<dbReference type="InterPro" id="IPR002939">
    <property type="entry name" value="DnaJ_C"/>
</dbReference>
<evidence type="ECO:0000256" key="4">
    <source>
        <dbReference type="ARBA" id="ARBA00022833"/>
    </source>
</evidence>
<keyword evidence="3 6" id="KW-0863">Zinc-finger</keyword>
<dbReference type="EMBL" id="CAJFCW020000002">
    <property type="protein sequence ID" value="CAG9099538.1"/>
    <property type="molecule type" value="Genomic_DNA"/>
</dbReference>
<dbReference type="Proteomes" id="UP000614601">
    <property type="component" value="Unassembled WGS sequence"/>
</dbReference>
<accession>A0A811KE93</accession>
<dbReference type="EMBL" id="CAJFDH010000002">
    <property type="protein sequence ID" value="CAD5213189.1"/>
    <property type="molecule type" value="Genomic_DNA"/>
</dbReference>
<dbReference type="CDD" id="cd10719">
    <property type="entry name" value="DnaJ_zf"/>
    <property type="match status" value="1"/>
</dbReference>
<keyword evidence="5" id="KW-0143">Chaperone</keyword>
<dbReference type="CDD" id="cd06257">
    <property type="entry name" value="DnaJ"/>
    <property type="match status" value="1"/>
</dbReference>
<dbReference type="FunFam" id="2.60.260.20:FF:000005">
    <property type="entry name" value="Chaperone protein dnaJ 1, mitochondrial"/>
    <property type="match status" value="1"/>
</dbReference>
<dbReference type="InterPro" id="IPR001623">
    <property type="entry name" value="DnaJ_domain"/>
</dbReference>
<dbReference type="InterPro" id="IPR018253">
    <property type="entry name" value="DnaJ_domain_CS"/>
</dbReference>
<feature type="domain" description="CR-type" evidence="9">
    <location>
        <begin position="158"/>
        <end position="236"/>
    </location>
</feature>
<dbReference type="InterPro" id="IPR036410">
    <property type="entry name" value="HSP_DnaJ_Cys-rich_dom_sf"/>
</dbReference>
<dbReference type="PROSITE" id="PS50076">
    <property type="entry name" value="DNAJ_2"/>
    <property type="match status" value="1"/>
</dbReference>
<keyword evidence="4 6" id="KW-0862">Zinc</keyword>
<dbReference type="InterPro" id="IPR036869">
    <property type="entry name" value="J_dom_sf"/>
</dbReference>
<dbReference type="Gene3D" id="1.10.287.110">
    <property type="entry name" value="DnaJ domain"/>
    <property type="match status" value="1"/>
</dbReference>
<feature type="domain" description="J" evidence="8">
    <location>
        <begin position="24"/>
        <end position="88"/>
    </location>
</feature>
<keyword evidence="2" id="KW-0677">Repeat</keyword>
<dbReference type="GO" id="GO:0009408">
    <property type="term" value="P:response to heat"/>
    <property type="evidence" value="ECO:0007669"/>
    <property type="project" value="InterPro"/>
</dbReference>
<gene>
    <name evidence="10" type="ORF">BOKJ2_LOCUS4990</name>
</gene>
<dbReference type="GO" id="GO:0031072">
    <property type="term" value="F:heat shock protein binding"/>
    <property type="evidence" value="ECO:0007669"/>
    <property type="project" value="InterPro"/>
</dbReference>
<evidence type="ECO:0000256" key="5">
    <source>
        <dbReference type="ARBA" id="ARBA00023186"/>
    </source>
</evidence>
<sequence>MKNSGNPKIFMERNACLRRKVPKNYYDILGIQSTAKESEVKSAYLKLAKKYHPDVCKEKDASTKFQEVSEAYEVLSDKQKRRDYDAFRSSGGGFGGRQGFDSRGAQQQWDYRSTRSAEDIFSEFFSGGFGNDFAGSSYGFEASQQILVKVSFEEAARGVQKTVNVNAVDTCGMCNGGGCALGKTKVTCPYCNGTGFQTKNLSGFVLNHACQYCRGEGKYNKDPCQTCSGTGKTIVNKKVSVYIPAGVDNNEMLRVQVGQSMVYLNIQVTPSLIHRREKENIFTDVEIGLTEAVLGGQINVPGIESDTMVSIPAGTSSHQRLCLKGKGIRKLNNIGSGDQFVSIKIKVPKTLTQRQRELIEEWRRIEKGEEPKRPKQPEPKQQVHNEAPKKEMATEAPPKNLTEEPKKQQDGVFQRFVNMIKGKSATESG</sequence>
<dbReference type="PANTHER" id="PTHR44145:SF3">
    <property type="entry name" value="DNAJ HOMOLOG SUBFAMILY A MEMBER 3, MITOCHONDRIAL"/>
    <property type="match status" value="1"/>
</dbReference>
<dbReference type="PRINTS" id="PR00625">
    <property type="entry name" value="JDOMAIN"/>
</dbReference>
<dbReference type="GO" id="GO:0043066">
    <property type="term" value="P:negative regulation of apoptotic process"/>
    <property type="evidence" value="ECO:0007669"/>
    <property type="project" value="TreeGrafter"/>
</dbReference>
<dbReference type="GO" id="GO:0008270">
    <property type="term" value="F:zinc ion binding"/>
    <property type="evidence" value="ECO:0007669"/>
    <property type="project" value="UniProtKB-KW"/>
</dbReference>
<feature type="region of interest" description="Disordered" evidence="7">
    <location>
        <begin position="365"/>
        <end position="413"/>
    </location>
</feature>
<feature type="zinc finger region" description="CR-type" evidence="6">
    <location>
        <begin position="158"/>
        <end position="236"/>
    </location>
</feature>
<proteinExistence type="inferred from homology"/>
<dbReference type="CDD" id="cd10747">
    <property type="entry name" value="DnaJ_C"/>
    <property type="match status" value="1"/>
</dbReference>